<dbReference type="STRING" id="1484053.SAMN05444274_101395"/>
<evidence type="ECO:0000259" key="4">
    <source>
        <dbReference type="Pfam" id="PF25917"/>
    </source>
</evidence>
<dbReference type="PANTHER" id="PTHR30469:SF33">
    <property type="entry name" value="SLR1207 PROTEIN"/>
    <property type="match status" value="1"/>
</dbReference>
<keyword evidence="8" id="KW-1185">Reference proteome</keyword>
<dbReference type="Pfam" id="PF25954">
    <property type="entry name" value="Beta-barrel_RND_2"/>
    <property type="match status" value="1"/>
</dbReference>
<feature type="region of interest" description="Disordered" evidence="2">
    <location>
        <begin position="396"/>
        <end position="418"/>
    </location>
</feature>
<dbReference type="GO" id="GO:1990281">
    <property type="term" value="C:efflux pump complex"/>
    <property type="evidence" value="ECO:0007669"/>
    <property type="project" value="TreeGrafter"/>
</dbReference>
<protein>
    <submittedName>
        <fullName evidence="7">HlyD family secretion protein</fullName>
    </submittedName>
</protein>
<dbReference type="Gene3D" id="1.10.287.470">
    <property type="entry name" value="Helix hairpin bin"/>
    <property type="match status" value="1"/>
</dbReference>
<dbReference type="Pfam" id="PF25876">
    <property type="entry name" value="HH_MFP_RND"/>
    <property type="match status" value="1"/>
</dbReference>
<evidence type="ECO:0000259" key="5">
    <source>
        <dbReference type="Pfam" id="PF25954"/>
    </source>
</evidence>
<comment type="similarity">
    <text evidence="1">Belongs to the membrane fusion protein (MFP) (TC 8.A.1) family.</text>
</comment>
<proteinExistence type="inferred from homology"/>
<dbReference type="InterPro" id="IPR006143">
    <property type="entry name" value="RND_pump_MFP"/>
</dbReference>
<feature type="domain" description="Multidrug resistance protein MdtA-like alpha-helical hairpin" evidence="3">
    <location>
        <begin position="101"/>
        <end position="169"/>
    </location>
</feature>
<dbReference type="PANTHER" id="PTHR30469">
    <property type="entry name" value="MULTIDRUG RESISTANCE PROTEIN MDTA"/>
    <property type="match status" value="1"/>
</dbReference>
<dbReference type="NCBIfam" id="TIGR01730">
    <property type="entry name" value="RND_mfp"/>
    <property type="match status" value="1"/>
</dbReference>
<feature type="domain" description="CzcB-like C-terminal circularly permuted SH3-like" evidence="6">
    <location>
        <begin position="346"/>
        <end position="388"/>
    </location>
</feature>
<feature type="domain" description="CusB-like beta-barrel" evidence="5">
    <location>
        <begin position="211"/>
        <end position="283"/>
    </location>
</feature>
<dbReference type="InterPro" id="IPR058792">
    <property type="entry name" value="Beta-barrel_RND_2"/>
</dbReference>
<dbReference type="RefSeq" id="WP_072998419.1">
    <property type="nucleotide sequence ID" value="NZ_FQUM01000001.1"/>
</dbReference>
<dbReference type="Gene3D" id="2.40.420.20">
    <property type="match status" value="1"/>
</dbReference>
<evidence type="ECO:0000259" key="3">
    <source>
        <dbReference type="Pfam" id="PF25876"/>
    </source>
</evidence>
<dbReference type="InterPro" id="IPR058625">
    <property type="entry name" value="MdtA-like_BSH"/>
</dbReference>
<dbReference type="FunFam" id="2.40.30.170:FF:000010">
    <property type="entry name" value="Efflux RND transporter periplasmic adaptor subunit"/>
    <property type="match status" value="1"/>
</dbReference>
<dbReference type="InterPro" id="IPR058624">
    <property type="entry name" value="MdtA-like_HH"/>
</dbReference>
<accession>A0A1M4TLS1</accession>
<evidence type="ECO:0000313" key="8">
    <source>
        <dbReference type="Proteomes" id="UP000184164"/>
    </source>
</evidence>
<gene>
    <name evidence="7" type="ORF">SAMN05444274_101395</name>
</gene>
<dbReference type="Pfam" id="PF25975">
    <property type="entry name" value="CzcB_C"/>
    <property type="match status" value="1"/>
</dbReference>
<dbReference type="Gene3D" id="2.40.30.170">
    <property type="match status" value="1"/>
</dbReference>
<evidence type="ECO:0000256" key="1">
    <source>
        <dbReference type="ARBA" id="ARBA00009477"/>
    </source>
</evidence>
<sequence length="418" mass="45681">MKKKTIIITTGIIILLAALFFILKPSKVDAGKIHIETAQSESGTISKTVTATGTLEALSTVEVGTQVSGIIEDIFVDFNSYVKRGQLLAKIDTTNLAAAMEQSQASLDNAKAELDYQLANYNRLAPINDKKLVSQADFDQTVYNLNKARASYNSALAQHKKNKINLDYALIYSPIDGIVLDRAVEEGQTVAASFNTPTLFTIANDLTQMKVEADVDEADIGEVKEGQRVEFTVDAYPDQVFEGEVTQVRLQPTVTNNVVTYSVIISAHNPDYKLLPGMTAEINIFVIEKKDILVVPSKALRFNPDEKLLASYMKSQPRPEMPENGAMPGGPGNQKMQPPTMEPAQTEGSGVVWVKKDSIIRPVPVKTGLDDDIHAEIINGLQPGEEVILSMEVAEPVKSPEQTNGGNPFMPRPPRARK</sequence>
<dbReference type="InterPro" id="IPR058649">
    <property type="entry name" value="CzcB_C"/>
</dbReference>
<dbReference type="GO" id="GO:0015562">
    <property type="term" value="F:efflux transmembrane transporter activity"/>
    <property type="evidence" value="ECO:0007669"/>
    <property type="project" value="TreeGrafter"/>
</dbReference>
<organism evidence="7 8">
    <name type="scientific">Mariniphaga anaerophila</name>
    <dbReference type="NCBI Taxonomy" id="1484053"/>
    <lineage>
        <taxon>Bacteria</taxon>
        <taxon>Pseudomonadati</taxon>
        <taxon>Bacteroidota</taxon>
        <taxon>Bacteroidia</taxon>
        <taxon>Marinilabiliales</taxon>
        <taxon>Prolixibacteraceae</taxon>
        <taxon>Mariniphaga</taxon>
    </lineage>
</organism>
<feature type="domain" description="Multidrug resistance protein MdtA-like barrel-sandwich hybrid" evidence="4">
    <location>
        <begin position="60"/>
        <end position="198"/>
    </location>
</feature>
<dbReference type="SUPFAM" id="SSF111369">
    <property type="entry name" value="HlyD-like secretion proteins"/>
    <property type="match status" value="1"/>
</dbReference>
<dbReference type="Pfam" id="PF25917">
    <property type="entry name" value="BSH_RND"/>
    <property type="match status" value="1"/>
</dbReference>
<dbReference type="OrthoDB" id="9809068at2"/>
<reference evidence="7 8" key="1">
    <citation type="submission" date="2016-11" db="EMBL/GenBank/DDBJ databases">
        <authorList>
            <person name="Jaros S."/>
            <person name="Januszkiewicz K."/>
            <person name="Wedrychowicz H."/>
        </authorList>
    </citation>
    <scope>NUCLEOTIDE SEQUENCE [LARGE SCALE GENOMIC DNA]</scope>
    <source>
        <strain evidence="7 8">DSM 26910</strain>
    </source>
</reference>
<dbReference type="EMBL" id="FQUM01000001">
    <property type="protein sequence ID" value="SHE45355.1"/>
    <property type="molecule type" value="Genomic_DNA"/>
</dbReference>
<dbReference type="AlphaFoldDB" id="A0A1M4TLS1"/>
<evidence type="ECO:0000256" key="2">
    <source>
        <dbReference type="SAM" id="MobiDB-lite"/>
    </source>
</evidence>
<dbReference type="Gene3D" id="2.40.50.100">
    <property type="match status" value="1"/>
</dbReference>
<feature type="region of interest" description="Disordered" evidence="2">
    <location>
        <begin position="316"/>
        <end position="349"/>
    </location>
</feature>
<name>A0A1M4TLS1_9BACT</name>
<dbReference type="Proteomes" id="UP000184164">
    <property type="component" value="Unassembled WGS sequence"/>
</dbReference>
<evidence type="ECO:0000313" key="7">
    <source>
        <dbReference type="EMBL" id="SHE45355.1"/>
    </source>
</evidence>
<evidence type="ECO:0000259" key="6">
    <source>
        <dbReference type="Pfam" id="PF25975"/>
    </source>
</evidence>